<dbReference type="InterPro" id="IPR005751">
    <property type="entry name" value="ATP-dep_DNA_helicase_PcrA"/>
</dbReference>
<feature type="binding site" evidence="10">
    <location>
        <begin position="28"/>
        <end position="35"/>
    </location>
    <ligand>
        <name>ATP</name>
        <dbReference type="ChEBI" id="CHEBI:30616"/>
    </ligand>
</feature>
<name>A0A9D9H8A6_9LACO</name>
<keyword evidence="6 11" id="KW-0238">DNA-binding</keyword>
<evidence type="ECO:0000256" key="9">
    <source>
        <dbReference type="ARBA" id="ARBA00048988"/>
    </source>
</evidence>
<evidence type="ECO:0000256" key="5">
    <source>
        <dbReference type="ARBA" id="ARBA00022840"/>
    </source>
</evidence>
<dbReference type="PROSITE" id="PS51217">
    <property type="entry name" value="UVRD_HELICASE_CTER"/>
    <property type="match status" value="1"/>
</dbReference>
<dbReference type="FunFam" id="1.10.486.10:FF:000003">
    <property type="entry name" value="ATP-dependent DNA helicase"/>
    <property type="match status" value="1"/>
</dbReference>
<dbReference type="EC" id="5.6.2.4" evidence="11"/>
<dbReference type="InterPro" id="IPR000212">
    <property type="entry name" value="DNA_helicase_UvrD/REP"/>
</dbReference>
<dbReference type="Gene3D" id="1.10.486.10">
    <property type="entry name" value="PCRA, domain 4"/>
    <property type="match status" value="1"/>
</dbReference>
<sequence length="747" mass="85644">MENKLLAGLNDKQKEAVLSDNGPILIIAGAGSGKTRVLTHRIAYLIQQKHVNPWNILAITFTNKAANEMKERILSLLGADEGNDVWISTFHALCVRILRKHIDLLGYDRNFTIIDSSAQKTLIKNIIKDLNLDSNQFNARSILSQISNAKNKLQSPEEFLKETVLPYQKNVANIFLEYQKRLIKNQSLDFDDLLNLTIELFNNHPDILSLYQDKFKYINVDEYQDTNLVQYRLVNMLAKKNNNICVVGDADQSIYGWRGADMHNILNFEQDYLNCKTILLEQNYRSTKNILNAANDVISNNKIRKEKNLWTTQDSGDKIKYYTARNERDEAQYIVAEVHKLISNKNFDYKDVAVLYRTNSQSRSLEDVLIKSNIPYNIIGGHKFYDRKEIKDIIAYLTLIANSKDDLSFIRVINEPKRGIGTGTINKLQQYANENNISLLESLDRLDEIPNLTNKIKNNLLQFKDLIINFKDASLSVTELTNELLQKSGYEDSLQRADTLESQNRLDNLQEFLSVTAEYDKHNGNVNEDYSLIDKLVDFLGNISLLSDTDEFNENNNCINLMTLHAAKGLEYPIVFLVGLEEGIFPIKRAMDSEDELEEERRLAYVGITRAQKKLYLTNANSRMIYGNIQHNSSSRFIEEISDELLDHCYNSSINNVKFNQENYLRNNMRLHSSSPNRTINHNLESEVSHVNWVVGDKVDHKKWGIGTVVKLSGEGKDLELDIAFPNLGIKKLLASFAPIKKVVKDE</sequence>
<comment type="catalytic activity">
    <reaction evidence="8">
        <text>Couples ATP hydrolysis with the unwinding of duplex DNA by translocating in the 3'-5' direction.</text>
        <dbReference type="EC" id="5.6.2.4"/>
    </reaction>
</comment>
<dbReference type="CDD" id="cd17932">
    <property type="entry name" value="DEXQc_UvrD"/>
    <property type="match status" value="1"/>
</dbReference>
<evidence type="ECO:0000259" key="13">
    <source>
        <dbReference type="PROSITE" id="PS51217"/>
    </source>
</evidence>
<dbReference type="Pfam" id="PF21196">
    <property type="entry name" value="PcrA_UvrD_tudor"/>
    <property type="match status" value="1"/>
</dbReference>
<dbReference type="EMBL" id="JADIMP010000051">
    <property type="protein sequence ID" value="MBO8441389.1"/>
    <property type="molecule type" value="Genomic_DNA"/>
</dbReference>
<dbReference type="GO" id="GO:0005524">
    <property type="term" value="F:ATP binding"/>
    <property type="evidence" value="ECO:0007669"/>
    <property type="project" value="UniProtKB-UniRule"/>
</dbReference>
<reference evidence="14" key="2">
    <citation type="journal article" date="2021" name="PeerJ">
        <title>Extensive microbial diversity within the chicken gut microbiome revealed by metagenomics and culture.</title>
        <authorList>
            <person name="Gilroy R."/>
            <person name="Ravi A."/>
            <person name="Getino M."/>
            <person name="Pursley I."/>
            <person name="Horton D.L."/>
            <person name="Alikhan N.F."/>
            <person name="Baker D."/>
            <person name="Gharbi K."/>
            <person name="Hall N."/>
            <person name="Watson M."/>
            <person name="Adriaenssens E.M."/>
            <person name="Foster-Nyarko E."/>
            <person name="Jarju S."/>
            <person name="Secka A."/>
            <person name="Antonio M."/>
            <person name="Oren A."/>
            <person name="Chaudhuri R.R."/>
            <person name="La Ragione R."/>
            <person name="Hildebrand F."/>
            <person name="Pallen M.J."/>
        </authorList>
    </citation>
    <scope>NUCLEOTIDE SEQUENCE</scope>
    <source>
        <strain evidence="14">C6-149</strain>
    </source>
</reference>
<accession>A0A9D9H8A6</accession>
<dbReference type="FunFam" id="1.10.10.160:FF:000001">
    <property type="entry name" value="ATP-dependent DNA helicase"/>
    <property type="match status" value="1"/>
</dbReference>
<evidence type="ECO:0000313" key="14">
    <source>
        <dbReference type="EMBL" id="MBO8441389.1"/>
    </source>
</evidence>
<dbReference type="Gene3D" id="3.40.50.300">
    <property type="entry name" value="P-loop containing nucleotide triphosphate hydrolases"/>
    <property type="match status" value="2"/>
</dbReference>
<dbReference type="GO" id="GO:0009314">
    <property type="term" value="P:response to radiation"/>
    <property type="evidence" value="ECO:0007669"/>
    <property type="project" value="UniProtKB-ARBA"/>
</dbReference>
<dbReference type="GO" id="GO:0003677">
    <property type="term" value="F:DNA binding"/>
    <property type="evidence" value="ECO:0007669"/>
    <property type="project" value="UniProtKB-KW"/>
</dbReference>
<dbReference type="PANTHER" id="PTHR11070">
    <property type="entry name" value="UVRD / RECB / PCRA DNA HELICASE FAMILY MEMBER"/>
    <property type="match status" value="1"/>
</dbReference>
<evidence type="ECO:0000256" key="1">
    <source>
        <dbReference type="ARBA" id="ARBA00009922"/>
    </source>
</evidence>
<dbReference type="AlphaFoldDB" id="A0A9D9H8A6"/>
<dbReference type="InterPro" id="IPR013986">
    <property type="entry name" value="DExx_box_DNA_helicase_dom_sf"/>
</dbReference>
<dbReference type="GO" id="GO:0033202">
    <property type="term" value="C:DNA helicase complex"/>
    <property type="evidence" value="ECO:0007669"/>
    <property type="project" value="TreeGrafter"/>
</dbReference>
<dbReference type="GO" id="GO:0005829">
    <property type="term" value="C:cytosol"/>
    <property type="evidence" value="ECO:0007669"/>
    <property type="project" value="TreeGrafter"/>
</dbReference>
<dbReference type="CDD" id="cd18807">
    <property type="entry name" value="SF1_C_UvrD"/>
    <property type="match status" value="1"/>
</dbReference>
<dbReference type="Pfam" id="PF00580">
    <property type="entry name" value="UvrD-helicase"/>
    <property type="match status" value="1"/>
</dbReference>
<evidence type="ECO:0000256" key="7">
    <source>
        <dbReference type="ARBA" id="ARBA00023235"/>
    </source>
</evidence>
<comment type="caution">
    <text evidence="14">The sequence shown here is derived from an EMBL/GenBank/DDBJ whole genome shotgun (WGS) entry which is preliminary data.</text>
</comment>
<protein>
    <recommendedName>
        <fullName evidence="11">ATP-dependent DNA helicase</fullName>
        <ecNumber evidence="11">5.6.2.4</ecNumber>
    </recommendedName>
</protein>
<dbReference type="Pfam" id="PF13361">
    <property type="entry name" value="UvrD_C"/>
    <property type="match status" value="1"/>
</dbReference>
<dbReference type="PROSITE" id="PS51198">
    <property type="entry name" value="UVRD_HELICASE_ATP_BIND"/>
    <property type="match status" value="1"/>
</dbReference>
<keyword evidence="3 10" id="KW-0378">Hydrolase</keyword>
<dbReference type="GO" id="GO:0016787">
    <property type="term" value="F:hydrolase activity"/>
    <property type="evidence" value="ECO:0007669"/>
    <property type="project" value="UniProtKB-UniRule"/>
</dbReference>
<evidence type="ECO:0000259" key="12">
    <source>
        <dbReference type="PROSITE" id="PS51198"/>
    </source>
</evidence>
<dbReference type="Gene3D" id="1.10.10.160">
    <property type="match status" value="1"/>
</dbReference>
<evidence type="ECO:0000256" key="3">
    <source>
        <dbReference type="ARBA" id="ARBA00022801"/>
    </source>
</evidence>
<evidence type="ECO:0000256" key="8">
    <source>
        <dbReference type="ARBA" id="ARBA00034617"/>
    </source>
</evidence>
<gene>
    <name evidence="14" type="primary">pcrA</name>
    <name evidence="14" type="ORF">IAA89_02955</name>
</gene>
<keyword evidence="4 10" id="KW-0347">Helicase</keyword>
<keyword evidence="7" id="KW-0413">Isomerase</keyword>
<evidence type="ECO:0000313" key="15">
    <source>
        <dbReference type="Proteomes" id="UP000823614"/>
    </source>
</evidence>
<evidence type="ECO:0000256" key="6">
    <source>
        <dbReference type="ARBA" id="ARBA00023125"/>
    </source>
</evidence>
<dbReference type="PANTHER" id="PTHR11070:SF2">
    <property type="entry name" value="ATP-DEPENDENT DNA HELICASE SRS2"/>
    <property type="match status" value="1"/>
</dbReference>
<dbReference type="SUPFAM" id="SSF52540">
    <property type="entry name" value="P-loop containing nucleoside triphosphate hydrolases"/>
    <property type="match status" value="1"/>
</dbReference>
<dbReference type="InterPro" id="IPR014016">
    <property type="entry name" value="UvrD-like_ATP-bd"/>
</dbReference>
<evidence type="ECO:0000256" key="4">
    <source>
        <dbReference type="ARBA" id="ARBA00022806"/>
    </source>
</evidence>
<keyword evidence="5 10" id="KW-0067">ATP-binding</keyword>
<comment type="catalytic activity">
    <reaction evidence="9 11">
        <text>ATP + H2O = ADP + phosphate + H(+)</text>
        <dbReference type="Rhea" id="RHEA:13065"/>
        <dbReference type="ChEBI" id="CHEBI:15377"/>
        <dbReference type="ChEBI" id="CHEBI:15378"/>
        <dbReference type="ChEBI" id="CHEBI:30616"/>
        <dbReference type="ChEBI" id="CHEBI:43474"/>
        <dbReference type="ChEBI" id="CHEBI:456216"/>
        <dbReference type="EC" id="5.6.2.4"/>
    </reaction>
</comment>
<dbReference type="GO" id="GO:0000725">
    <property type="term" value="P:recombinational repair"/>
    <property type="evidence" value="ECO:0007669"/>
    <property type="project" value="TreeGrafter"/>
</dbReference>
<comment type="similarity">
    <text evidence="1 11">Belongs to the helicase family. UvrD subfamily.</text>
</comment>
<dbReference type="GO" id="GO:0006260">
    <property type="term" value="P:DNA replication"/>
    <property type="evidence" value="ECO:0007669"/>
    <property type="project" value="InterPro"/>
</dbReference>
<dbReference type="InterPro" id="IPR027417">
    <property type="entry name" value="P-loop_NTPase"/>
</dbReference>
<feature type="domain" description="UvrD-like helicase ATP-binding" evidence="12">
    <location>
        <begin position="7"/>
        <end position="287"/>
    </location>
</feature>
<dbReference type="NCBIfam" id="TIGR01073">
    <property type="entry name" value="pcrA"/>
    <property type="match status" value="1"/>
</dbReference>
<keyword evidence="2 10" id="KW-0547">Nucleotide-binding</keyword>
<evidence type="ECO:0000256" key="2">
    <source>
        <dbReference type="ARBA" id="ARBA00022741"/>
    </source>
</evidence>
<dbReference type="GO" id="GO:0043138">
    <property type="term" value="F:3'-5' DNA helicase activity"/>
    <property type="evidence" value="ECO:0007669"/>
    <property type="project" value="UniProtKB-EC"/>
</dbReference>
<proteinExistence type="inferred from homology"/>
<evidence type="ECO:0000256" key="11">
    <source>
        <dbReference type="RuleBase" id="RU364053"/>
    </source>
</evidence>
<dbReference type="Proteomes" id="UP000823614">
    <property type="component" value="Unassembled WGS sequence"/>
</dbReference>
<evidence type="ECO:0000256" key="10">
    <source>
        <dbReference type="PROSITE-ProRule" id="PRU00560"/>
    </source>
</evidence>
<reference evidence="14" key="1">
    <citation type="submission" date="2020-10" db="EMBL/GenBank/DDBJ databases">
        <authorList>
            <person name="Gilroy R."/>
        </authorList>
    </citation>
    <scope>NUCLEOTIDE SEQUENCE</scope>
    <source>
        <strain evidence="14">C6-149</strain>
    </source>
</reference>
<dbReference type="InterPro" id="IPR014017">
    <property type="entry name" value="DNA_helicase_UvrD-like_C"/>
</dbReference>
<feature type="domain" description="UvrD-like helicase C-terminal" evidence="13">
    <location>
        <begin position="288"/>
        <end position="569"/>
    </location>
</feature>
<organism evidence="14 15">
    <name type="scientific">Candidatus Gallilactobacillus intestinavium</name>
    <dbReference type="NCBI Taxonomy" id="2840838"/>
    <lineage>
        <taxon>Bacteria</taxon>
        <taxon>Bacillati</taxon>
        <taxon>Bacillota</taxon>
        <taxon>Bacilli</taxon>
        <taxon>Lactobacillales</taxon>
        <taxon>Lactobacillaceae</taxon>
        <taxon>Lactobacillaceae incertae sedis</taxon>
        <taxon>Candidatus Gallilactobacillus</taxon>
    </lineage>
</organism>